<name>A0A2T2XE79_9FIRM</name>
<feature type="transmembrane region" description="Helical" evidence="5">
    <location>
        <begin position="179"/>
        <end position="202"/>
    </location>
</feature>
<organism evidence="7 8">
    <name type="scientific">Sulfobacillus benefaciens</name>
    <dbReference type="NCBI Taxonomy" id="453960"/>
    <lineage>
        <taxon>Bacteria</taxon>
        <taxon>Bacillati</taxon>
        <taxon>Bacillota</taxon>
        <taxon>Clostridia</taxon>
        <taxon>Eubacteriales</taxon>
        <taxon>Clostridiales Family XVII. Incertae Sedis</taxon>
        <taxon>Sulfobacillus</taxon>
    </lineage>
</organism>
<dbReference type="Proteomes" id="UP000242972">
    <property type="component" value="Unassembled WGS sequence"/>
</dbReference>
<evidence type="ECO:0000256" key="4">
    <source>
        <dbReference type="ARBA" id="ARBA00023136"/>
    </source>
</evidence>
<keyword evidence="3 5" id="KW-1133">Transmembrane helix</keyword>
<evidence type="ECO:0000256" key="1">
    <source>
        <dbReference type="ARBA" id="ARBA00004141"/>
    </source>
</evidence>
<evidence type="ECO:0000256" key="2">
    <source>
        <dbReference type="ARBA" id="ARBA00022692"/>
    </source>
</evidence>
<feature type="domain" description="Sodium/calcium exchanger membrane region" evidence="6">
    <location>
        <begin position="3"/>
        <end position="153"/>
    </location>
</feature>
<dbReference type="GO" id="GO:0055085">
    <property type="term" value="P:transmembrane transport"/>
    <property type="evidence" value="ECO:0007669"/>
    <property type="project" value="InterPro"/>
</dbReference>
<feature type="transmembrane region" description="Helical" evidence="5">
    <location>
        <begin position="77"/>
        <end position="98"/>
    </location>
</feature>
<feature type="transmembrane region" description="Helical" evidence="5">
    <location>
        <begin position="214"/>
        <end position="234"/>
    </location>
</feature>
<dbReference type="InterPro" id="IPR044880">
    <property type="entry name" value="NCX_ion-bd_dom_sf"/>
</dbReference>
<accession>A0A2T2XE79</accession>
<evidence type="ECO:0000256" key="3">
    <source>
        <dbReference type="ARBA" id="ARBA00022989"/>
    </source>
</evidence>
<protein>
    <submittedName>
        <fullName evidence="7">Sodium:proton exchanger</fullName>
    </submittedName>
</protein>
<dbReference type="InterPro" id="IPR004837">
    <property type="entry name" value="NaCa_Exmemb"/>
</dbReference>
<keyword evidence="2 5" id="KW-0812">Transmembrane</keyword>
<dbReference type="EMBL" id="PXYW01000031">
    <property type="protein sequence ID" value="PSR32813.1"/>
    <property type="molecule type" value="Genomic_DNA"/>
</dbReference>
<feature type="transmembrane region" description="Helical" evidence="5">
    <location>
        <begin position="110"/>
        <end position="130"/>
    </location>
</feature>
<evidence type="ECO:0000259" key="6">
    <source>
        <dbReference type="Pfam" id="PF01699"/>
    </source>
</evidence>
<feature type="transmembrane region" description="Helical" evidence="5">
    <location>
        <begin position="275"/>
        <end position="295"/>
    </location>
</feature>
<feature type="domain" description="Sodium/calcium exchanger membrane region" evidence="6">
    <location>
        <begin position="183"/>
        <end position="318"/>
    </location>
</feature>
<dbReference type="Pfam" id="PF01699">
    <property type="entry name" value="Na_Ca_ex"/>
    <property type="match status" value="2"/>
</dbReference>
<feature type="transmembrane region" description="Helical" evidence="5">
    <location>
        <begin position="246"/>
        <end position="269"/>
    </location>
</feature>
<dbReference type="AlphaFoldDB" id="A0A2T2XE79"/>
<keyword evidence="4 5" id="KW-0472">Membrane</keyword>
<evidence type="ECO:0000256" key="5">
    <source>
        <dbReference type="SAM" id="Phobius"/>
    </source>
</evidence>
<dbReference type="GO" id="GO:0016020">
    <property type="term" value="C:membrane"/>
    <property type="evidence" value="ECO:0007669"/>
    <property type="project" value="UniProtKB-SubCell"/>
</dbReference>
<evidence type="ECO:0000313" key="7">
    <source>
        <dbReference type="EMBL" id="PSR32813.1"/>
    </source>
</evidence>
<gene>
    <name evidence="7" type="ORF">C7B46_12640</name>
</gene>
<proteinExistence type="predicted"/>
<dbReference type="Gene3D" id="1.20.1420.30">
    <property type="entry name" value="NCX, central ion-binding region"/>
    <property type="match status" value="1"/>
</dbReference>
<reference evidence="7 8" key="1">
    <citation type="journal article" date="2014" name="BMC Genomics">
        <title>Comparison of environmental and isolate Sulfobacillus genomes reveals diverse carbon, sulfur, nitrogen, and hydrogen metabolisms.</title>
        <authorList>
            <person name="Justice N.B."/>
            <person name="Norman A."/>
            <person name="Brown C.T."/>
            <person name="Singh A."/>
            <person name="Thomas B.C."/>
            <person name="Banfield J.F."/>
        </authorList>
    </citation>
    <scope>NUCLEOTIDE SEQUENCE [LARGE SCALE GENOMIC DNA]</scope>
    <source>
        <strain evidence="7">AMDSBA4</strain>
    </source>
</reference>
<comment type="subcellular location">
    <subcellularLocation>
        <location evidence="1">Membrane</location>
        <topology evidence="1">Multi-pass membrane protein</topology>
    </subcellularLocation>
</comment>
<evidence type="ECO:0000313" key="8">
    <source>
        <dbReference type="Proteomes" id="UP000242972"/>
    </source>
</evidence>
<feature type="transmembrane region" description="Helical" evidence="5">
    <location>
        <begin position="307"/>
        <end position="324"/>
    </location>
</feature>
<sequence length="325" mass="34981">MSLLLILVSGMVLIILSADYFTNGIEWLGFILGLGEGAVGSLLAALGTALPETLVPVMAIVFGASQVSDAIGLGAILGAPLMLATLAFMIIGIGLWSHRRITPRLRAGSLERDLTFFVVSFGMAISTGFLPAAWHRPLACVLILGYLVHAWTVVRHSRDAQKALPPGDRLHMAIGSVPVWLMAWIQVAMALSGMILGARFFVMALDHASASLRISGFFLSVIITPIATELPEVLNSVIWIRRGKDTLAFGNVTGAMAFQASVVPAMGIFLTPWRLTGWELAAAGLAWASAAWILWRSHRHRLTRGPLLMAGLFYLTFIGLILTWG</sequence>
<feature type="transmembrane region" description="Helical" evidence="5">
    <location>
        <begin position="136"/>
        <end position="154"/>
    </location>
</feature>
<comment type="caution">
    <text evidence="7">The sequence shown here is derived from an EMBL/GenBank/DDBJ whole genome shotgun (WGS) entry which is preliminary data.</text>
</comment>